<name>A0ABQ9GN90_9NEOP</name>
<sequence length="325" mass="35451">MKCKYVLELQWPYWHVRVVNLLASPQGEPGLIPGRVTGFSLVGGFSRVSPVSSAPSFRLCSIFTSITLIGSQDLAVKSCPNLFTLNSRQLQSHHWQTLGNLADSFGNKLDSTILCALESQVVEDTEVAYPHADLTNHCTYRDPHVKSPAYEHELIASQGEPLTPTGREIMQGDMHIATERDWAAMASDQGHDYLPNRRGREEGTVVAEDALTVMNCDFGYIFVLIANIHPATARHLIRGRGSAVARELASHQGELGSIPGRVGVVLDDTTARWIFSGSSRFPLPGIPALLHTHLASLLSALKTSILRAAQILSLHSTSNLVAVLF</sequence>
<comment type="caution">
    <text evidence="1">The sequence shown here is derived from an EMBL/GenBank/DDBJ whole genome shotgun (WGS) entry which is preliminary data.</text>
</comment>
<accession>A0ABQ9GN90</accession>
<dbReference type="EMBL" id="JARBHB010000010">
    <property type="protein sequence ID" value="KAJ8873497.1"/>
    <property type="molecule type" value="Genomic_DNA"/>
</dbReference>
<organism evidence="1 2">
    <name type="scientific">Dryococelus australis</name>
    <dbReference type="NCBI Taxonomy" id="614101"/>
    <lineage>
        <taxon>Eukaryota</taxon>
        <taxon>Metazoa</taxon>
        <taxon>Ecdysozoa</taxon>
        <taxon>Arthropoda</taxon>
        <taxon>Hexapoda</taxon>
        <taxon>Insecta</taxon>
        <taxon>Pterygota</taxon>
        <taxon>Neoptera</taxon>
        <taxon>Polyneoptera</taxon>
        <taxon>Phasmatodea</taxon>
        <taxon>Verophasmatodea</taxon>
        <taxon>Anareolatae</taxon>
        <taxon>Phasmatidae</taxon>
        <taxon>Eurycanthinae</taxon>
        <taxon>Dryococelus</taxon>
    </lineage>
</organism>
<reference evidence="1 2" key="1">
    <citation type="submission" date="2023-02" db="EMBL/GenBank/DDBJ databases">
        <title>LHISI_Scaffold_Assembly.</title>
        <authorList>
            <person name="Stuart O.P."/>
            <person name="Cleave R."/>
            <person name="Magrath M.J.L."/>
            <person name="Mikheyev A.S."/>
        </authorList>
    </citation>
    <scope>NUCLEOTIDE SEQUENCE [LARGE SCALE GENOMIC DNA]</scope>
    <source>
        <strain evidence="1">Daus_M_001</strain>
        <tissue evidence="1">Leg muscle</tissue>
    </source>
</reference>
<dbReference type="Proteomes" id="UP001159363">
    <property type="component" value="Chromosome 9"/>
</dbReference>
<evidence type="ECO:0000313" key="2">
    <source>
        <dbReference type="Proteomes" id="UP001159363"/>
    </source>
</evidence>
<gene>
    <name evidence="1" type="ORF">PR048_024315</name>
</gene>
<evidence type="ECO:0000313" key="1">
    <source>
        <dbReference type="EMBL" id="KAJ8873497.1"/>
    </source>
</evidence>
<protein>
    <submittedName>
        <fullName evidence="1">Uncharacterized protein</fullName>
    </submittedName>
</protein>
<proteinExistence type="predicted"/>
<keyword evidence="2" id="KW-1185">Reference proteome</keyword>